<evidence type="ECO:0000313" key="7">
    <source>
        <dbReference type="Proteomes" id="UP000184476"/>
    </source>
</evidence>
<dbReference type="InterPro" id="IPR018313">
    <property type="entry name" value="SBP_3_CS"/>
</dbReference>
<proteinExistence type="inferred from homology"/>
<name>A0A1M4TQ78_9BACL</name>
<organism evidence="6 7">
    <name type="scientific">Seinonella peptonophila</name>
    <dbReference type="NCBI Taxonomy" id="112248"/>
    <lineage>
        <taxon>Bacteria</taxon>
        <taxon>Bacillati</taxon>
        <taxon>Bacillota</taxon>
        <taxon>Bacilli</taxon>
        <taxon>Bacillales</taxon>
        <taxon>Thermoactinomycetaceae</taxon>
        <taxon>Seinonella</taxon>
    </lineage>
</organism>
<dbReference type="PROSITE" id="PS51257">
    <property type="entry name" value="PROKAR_LIPOPROTEIN"/>
    <property type="match status" value="1"/>
</dbReference>
<dbReference type="GO" id="GO:0030313">
    <property type="term" value="C:cell envelope"/>
    <property type="evidence" value="ECO:0007669"/>
    <property type="project" value="UniProtKB-SubCell"/>
</dbReference>
<feature type="domain" description="Solute-binding protein family 3/N-terminal" evidence="5">
    <location>
        <begin position="45"/>
        <end position="264"/>
    </location>
</feature>
<gene>
    <name evidence="6" type="ORF">SAMN05444392_101579</name>
</gene>
<dbReference type="EMBL" id="FQVL01000001">
    <property type="protein sequence ID" value="SHE46545.1"/>
    <property type="molecule type" value="Genomic_DNA"/>
</dbReference>
<protein>
    <submittedName>
        <fullName evidence="6">Cystine transport system substrate-binding protein</fullName>
    </submittedName>
</protein>
<dbReference type="AlphaFoldDB" id="A0A1M4TQ78"/>
<dbReference type="Pfam" id="PF00497">
    <property type="entry name" value="SBP_bac_3"/>
    <property type="match status" value="1"/>
</dbReference>
<comment type="similarity">
    <text evidence="2 4">Belongs to the bacterial solute-binding protein 3 family.</text>
</comment>
<dbReference type="PANTHER" id="PTHR35936:SF35">
    <property type="entry name" value="L-CYSTINE-BINDING PROTEIN TCYJ"/>
    <property type="match status" value="1"/>
</dbReference>
<dbReference type="InterPro" id="IPR001638">
    <property type="entry name" value="Solute-binding_3/MltF_N"/>
</dbReference>
<comment type="subcellular location">
    <subcellularLocation>
        <location evidence="1">Cell envelope</location>
    </subcellularLocation>
</comment>
<sequence>MMSRLRMLGFSLLSVMILLSVVLTGCSVEKKAEGDLLDQIKKRGTILIGTEGTYSPFSFHEKKGNKLTGFDVEIAEELAKRIGVKAQFVETPWDGMLSSLQTGKIDIVANQVGVKEERKKKFDFTNPYTISYAEIVVHKDNQTIKGVADIKGKTAGQTSTSNYGKYARDAKAEVKVYEDMMSAMWDVANKRIDVSINDRLAIAEMMKKEKLPLKVVGEPIEKVEIAFPVEKGNPKLLAELNRALDEMRKDGTLKEISEKYFGKDITQ</sequence>
<evidence type="ECO:0000256" key="1">
    <source>
        <dbReference type="ARBA" id="ARBA00004196"/>
    </source>
</evidence>
<evidence type="ECO:0000313" key="6">
    <source>
        <dbReference type="EMBL" id="SHE46545.1"/>
    </source>
</evidence>
<reference evidence="6 7" key="1">
    <citation type="submission" date="2016-11" db="EMBL/GenBank/DDBJ databases">
        <authorList>
            <person name="Jaros S."/>
            <person name="Januszkiewicz K."/>
            <person name="Wedrychowicz H."/>
        </authorList>
    </citation>
    <scope>NUCLEOTIDE SEQUENCE [LARGE SCALE GENOMIC DNA]</scope>
    <source>
        <strain evidence="6 7">DSM 44666</strain>
    </source>
</reference>
<dbReference type="PANTHER" id="PTHR35936">
    <property type="entry name" value="MEMBRANE-BOUND LYTIC MUREIN TRANSGLYCOSYLASE F"/>
    <property type="match status" value="1"/>
</dbReference>
<evidence type="ECO:0000256" key="3">
    <source>
        <dbReference type="ARBA" id="ARBA00022729"/>
    </source>
</evidence>
<evidence type="ECO:0000259" key="5">
    <source>
        <dbReference type="SMART" id="SM00062"/>
    </source>
</evidence>
<keyword evidence="7" id="KW-1185">Reference proteome</keyword>
<dbReference type="SMART" id="SM00062">
    <property type="entry name" value="PBPb"/>
    <property type="match status" value="1"/>
</dbReference>
<dbReference type="SUPFAM" id="SSF53850">
    <property type="entry name" value="Periplasmic binding protein-like II"/>
    <property type="match status" value="1"/>
</dbReference>
<evidence type="ECO:0000256" key="2">
    <source>
        <dbReference type="ARBA" id="ARBA00010333"/>
    </source>
</evidence>
<dbReference type="RefSeq" id="WP_175552262.1">
    <property type="nucleotide sequence ID" value="NZ_FQVL01000001.1"/>
</dbReference>
<evidence type="ECO:0000256" key="4">
    <source>
        <dbReference type="RuleBase" id="RU003744"/>
    </source>
</evidence>
<keyword evidence="3" id="KW-0732">Signal</keyword>
<dbReference type="PROSITE" id="PS01039">
    <property type="entry name" value="SBP_BACTERIAL_3"/>
    <property type="match status" value="1"/>
</dbReference>
<dbReference type="Gene3D" id="3.40.190.10">
    <property type="entry name" value="Periplasmic binding protein-like II"/>
    <property type="match status" value="2"/>
</dbReference>
<accession>A0A1M4TQ78</accession>
<dbReference type="Proteomes" id="UP000184476">
    <property type="component" value="Unassembled WGS sequence"/>
</dbReference>
<dbReference type="STRING" id="112248.SAMN05444392_101579"/>